<proteinExistence type="predicted"/>
<keyword evidence="2" id="KW-1185">Reference proteome</keyword>
<dbReference type="WBParaSite" id="HPLM_0001407201-mRNA-1">
    <property type="protein sequence ID" value="HPLM_0001407201-mRNA-1"/>
    <property type="gene ID" value="HPLM_0001407201"/>
</dbReference>
<name>A0A0N4WRG0_HAEPC</name>
<dbReference type="Proteomes" id="UP000268014">
    <property type="component" value="Unassembled WGS sequence"/>
</dbReference>
<protein>
    <submittedName>
        <fullName evidence="3">AAA_12 domain-containing protein</fullName>
    </submittedName>
</protein>
<dbReference type="EMBL" id="UZAF01018433">
    <property type="protein sequence ID" value="VDO51702.1"/>
    <property type="molecule type" value="Genomic_DNA"/>
</dbReference>
<dbReference type="AlphaFoldDB" id="A0A0N4WRG0"/>
<accession>A0A0N4WRG0</accession>
<organism evidence="3">
    <name type="scientific">Haemonchus placei</name>
    <name type="common">Barber's pole worm</name>
    <dbReference type="NCBI Taxonomy" id="6290"/>
    <lineage>
        <taxon>Eukaryota</taxon>
        <taxon>Metazoa</taxon>
        <taxon>Ecdysozoa</taxon>
        <taxon>Nematoda</taxon>
        <taxon>Chromadorea</taxon>
        <taxon>Rhabditida</taxon>
        <taxon>Rhabditina</taxon>
        <taxon>Rhabditomorpha</taxon>
        <taxon>Strongyloidea</taxon>
        <taxon>Trichostrongylidae</taxon>
        <taxon>Haemonchus</taxon>
    </lineage>
</organism>
<reference evidence="3" key="1">
    <citation type="submission" date="2017-02" db="UniProtKB">
        <authorList>
            <consortium name="WormBaseParasite"/>
        </authorList>
    </citation>
    <scope>IDENTIFICATION</scope>
</reference>
<gene>
    <name evidence="1" type="ORF">HPLM_LOCUS14064</name>
</gene>
<sequence length="93" mass="10495">MEDYVAMAIEGASQNEEYVLSPKFCNFSTIADKSSLNTHDEVLFMLFTAKQTNTQINKLVHHRILLECGVPCTFGLVDLEAVWSKDRVSQVRA</sequence>
<dbReference type="OrthoDB" id="10568925at2759"/>
<evidence type="ECO:0000313" key="3">
    <source>
        <dbReference type="WBParaSite" id="HPLM_0001407201-mRNA-1"/>
    </source>
</evidence>
<evidence type="ECO:0000313" key="2">
    <source>
        <dbReference type="Proteomes" id="UP000268014"/>
    </source>
</evidence>
<evidence type="ECO:0000313" key="1">
    <source>
        <dbReference type="EMBL" id="VDO51702.1"/>
    </source>
</evidence>
<reference evidence="1 2" key="2">
    <citation type="submission" date="2018-11" db="EMBL/GenBank/DDBJ databases">
        <authorList>
            <consortium name="Pathogen Informatics"/>
        </authorList>
    </citation>
    <scope>NUCLEOTIDE SEQUENCE [LARGE SCALE GENOMIC DNA]</scope>
    <source>
        <strain evidence="1 2">MHpl1</strain>
    </source>
</reference>